<keyword evidence="1" id="KW-1133">Transmembrane helix</keyword>
<proteinExistence type="predicted"/>
<organism evidence="2 3">
    <name type="scientific">Gymnopus androsaceus JB14</name>
    <dbReference type="NCBI Taxonomy" id="1447944"/>
    <lineage>
        <taxon>Eukaryota</taxon>
        <taxon>Fungi</taxon>
        <taxon>Dikarya</taxon>
        <taxon>Basidiomycota</taxon>
        <taxon>Agaricomycotina</taxon>
        <taxon>Agaricomycetes</taxon>
        <taxon>Agaricomycetidae</taxon>
        <taxon>Agaricales</taxon>
        <taxon>Marasmiineae</taxon>
        <taxon>Omphalotaceae</taxon>
        <taxon>Gymnopus</taxon>
    </lineage>
</organism>
<name>A0A6A4HGI7_9AGAR</name>
<feature type="transmembrane region" description="Helical" evidence="1">
    <location>
        <begin position="20"/>
        <end position="38"/>
    </location>
</feature>
<gene>
    <name evidence="2" type="ORF">BT96DRAFT_114262</name>
</gene>
<keyword evidence="3" id="KW-1185">Reference proteome</keyword>
<accession>A0A6A4HGI7</accession>
<protein>
    <submittedName>
        <fullName evidence="2">Uncharacterized protein</fullName>
    </submittedName>
</protein>
<keyword evidence="1" id="KW-0812">Transmembrane</keyword>
<dbReference type="Proteomes" id="UP000799118">
    <property type="component" value="Unassembled WGS sequence"/>
</dbReference>
<keyword evidence="1" id="KW-0472">Membrane</keyword>
<evidence type="ECO:0000313" key="3">
    <source>
        <dbReference type="Proteomes" id="UP000799118"/>
    </source>
</evidence>
<evidence type="ECO:0000256" key="1">
    <source>
        <dbReference type="SAM" id="Phobius"/>
    </source>
</evidence>
<sequence>MSAIAKQLYPVVWVTISLRQWIVSVFMKSGLLLLIEVIRNAYGGVSRALLYLGENHS</sequence>
<evidence type="ECO:0000313" key="2">
    <source>
        <dbReference type="EMBL" id="KAE9396327.1"/>
    </source>
</evidence>
<reference evidence="2" key="1">
    <citation type="journal article" date="2019" name="Environ. Microbiol.">
        <title>Fungal ecological strategies reflected in gene transcription - a case study of two litter decomposers.</title>
        <authorList>
            <person name="Barbi F."/>
            <person name="Kohler A."/>
            <person name="Barry K."/>
            <person name="Baskaran P."/>
            <person name="Daum C."/>
            <person name="Fauchery L."/>
            <person name="Ihrmark K."/>
            <person name="Kuo A."/>
            <person name="LaButti K."/>
            <person name="Lipzen A."/>
            <person name="Morin E."/>
            <person name="Grigoriev I.V."/>
            <person name="Henrissat B."/>
            <person name="Lindahl B."/>
            <person name="Martin F."/>
        </authorList>
    </citation>
    <scope>NUCLEOTIDE SEQUENCE</scope>
    <source>
        <strain evidence="2">JB14</strain>
    </source>
</reference>
<dbReference type="AlphaFoldDB" id="A0A6A4HGI7"/>
<dbReference type="EMBL" id="ML769515">
    <property type="protein sequence ID" value="KAE9396327.1"/>
    <property type="molecule type" value="Genomic_DNA"/>
</dbReference>